<dbReference type="AlphaFoldDB" id="A0ABD5XR80"/>
<dbReference type="Proteomes" id="UP001596368">
    <property type="component" value="Unassembled WGS sequence"/>
</dbReference>
<sequence>MREVTDTPEMEIGSWATTRGVALPFLLWLEGYTTQRVSLQMMNDLVYDENSPSYFQPNLSDGYLDELDRLFDRICKSPNDREKVIETKIEEVEGRLPDHEPAKGSQQREEYIELQKYIGVLRVLHDIAEVRYHIKKDPDEIEGYPPVVVYPPDPDRFSDNPDKYKQIEQRILEKERRAQFDKSTREFIRTMENPSRHKGRRIDVTDLIVDGEEFYQDLHHLQDLERDEITEELDDLIQPYVQVAESGVTDPHTGYDLHDIWRYFRYTWRTPYNTVPGRNINFLIRDAARELHPVMGIASIASSMMNLKRRDQYLGWRLDSVEEGLKREKQVNMVEHQLPKEERTPDQQTVEKPVTNYLETEQEWEERSKKHCQFIRSAVENSIEESIQNIRHDDFLTRFDDLTERDFKKATETAFTRLKQLEGMGTYVFKGKPHILQEDEDSENFENVFDPSEFELRESDLRDLDIEDTDPDSYDKTTLDTIGVSKSDLEALVLADVDEERREYDHQEFEQRLQQAFPSDIELDTFSEVPIDLEATKLDSFGPLEPEEIEDRVAYLGAVIKFRLKSETALFIKKRAHTLQKLLRDREFFLNHSDIKDDREFIEAALESEAGRRALRTALKETKKRRVGAGMMNIQVCGAIPPYSHLLGGKLVAMALTGPEIINTYREKYAGYESKIASAMKGAPVVKQNELVFLDTTGLYKVGSAQYDRVRVPAPNGQIEYEDIGETSGYGSVQFGAKTREQLATVTELLEDRKAVRGRFGEGVAPKMRQIRHGMENLGLDGDLLKHESPRVIYAVPLSEEFRDYLFGLVDSPEYYWSMDDTAQAQQSIYDHWKYRWVSKRVQRDQTLTESRRSIPLRTCP</sequence>
<protein>
    <submittedName>
        <fullName evidence="1">Druantia anti-phage system protein DruA</fullName>
    </submittedName>
</protein>
<comment type="caution">
    <text evidence="1">The sequence shown here is derived from an EMBL/GenBank/DDBJ whole genome shotgun (WGS) entry which is preliminary data.</text>
</comment>
<gene>
    <name evidence="1" type="ORF">ACFQRB_16325</name>
</gene>
<organism evidence="1 2">
    <name type="scientific">Halobaculum litoreum</name>
    <dbReference type="NCBI Taxonomy" id="3031998"/>
    <lineage>
        <taxon>Archaea</taxon>
        <taxon>Methanobacteriati</taxon>
        <taxon>Methanobacteriota</taxon>
        <taxon>Stenosarchaea group</taxon>
        <taxon>Halobacteria</taxon>
        <taxon>Halobacteriales</taxon>
        <taxon>Haloferacaceae</taxon>
        <taxon>Halobaculum</taxon>
    </lineage>
</organism>
<name>A0ABD5XR80_9EURY</name>
<dbReference type="EMBL" id="JBHSZG010000002">
    <property type="protein sequence ID" value="MFC7137588.1"/>
    <property type="molecule type" value="Genomic_DNA"/>
</dbReference>
<dbReference type="InterPro" id="IPR025639">
    <property type="entry name" value="DruA"/>
</dbReference>
<reference evidence="1 2" key="1">
    <citation type="journal article" date="2019" name="Int. J. Syst. Evol. Microbiol.">
        <title>The Global Catalogue of Microorganisms (GCM) 10K type strain sequencing project: providing services to taxonomists for standard genome sequencing and annotation.</title>
        <authorList>
            <consortium name="The Broad Institute Genomics Platform"/>
            <consortium name="The Broad Institute Genome Sequencing Center for Infectious Disease"/>
            <person name="Wu L."/>
            <person name="Ma J."/>
        </authorList>
    </citation>
    <scope>NUCLEOTIDE SEQUENCE [LARGE SCALE GENOMIC DNA]</scope>
    <source>
        <strain evidence="1 2">DT92</strain>
    </source>
</reference>
<keyword evidence="2" id="KW-1185">Reference proteome</keyword>
<evidence type="ECO:0000313" key="2">
    <source>
        <dbReference type="Proteomes" id="UP001596368"/>
    </source>
</evidence>
<dbReference type="Pfam" id="PF14236">
    <property type="entry name" value="DruA"/>
    <property type="match status" value="2"/>
</dbReference>
<evidence type="ECO:0000313" key="1">
    <source>
        <dbReference type="EMBL" id="MFC7137588.1"/>
    </source>
</evidence>
<proteinExistence type="predicted"/>
<accession>A0ABD5XR80</accession>